<reference evidence="1 2" key="1">
    <citation type="journal article" date="2024" name="Nat. Commun.">
        <title>Phylogenomics reveals the evolutionary origins of lichenization in chlorophyte algae.</title>
        <authorList>
            <person name="Puginier C."/>
            <person name="Libourel C."/>
            <person name="Otte J."/>
            <person name="Skaloud P."/>
            <person name="Haon M."/>
            <person name="Grisel S."/>
            <person name="Petersen M."/>
            <person name="Berrin J.G."/>
            <person name="Delaux P.M."/>
            <person name="Dal Grande F."/>
            <person name="Keller J."/>
        </authorList>
    </citation>
    <scope>NUCLEOTIDE SEQUENCE [LARGE SCALE GENOMIC DNA]</scope>
    <source>
        <strain evidence="1 2">SAG 2036</strain>
    </source>
</reference>
<comment type="caution">
    <text evidence="1">The sequence shown here is derived from an EMBL/GenBank/DDBJ whole genome shotgun (WGS) entry which is preliminary data.</text>
</comment>
<protein>
    <submittedName>
        <fullName evidence="1">Uncharacterized protein</fullName>
    </submittedName>
</protein>
<keyword evidence="2" id="KW-1185">Reference proteome</keyword>
<proteinExistence type="predicted"/>
<name>A0AAW1P175_9CHLO</name>
<dbReference type="EMBL" id="JALJOQ010000075">
    <property type="protein sequence ID" value="KAK9801872.1"/>
    <property type="molecule type" value="Genomic_DNA"/>
</dbReference>
<evidence type="ECO:0000313" key="1">
    <source>
        <dbReference type="EMBL" id="KAK9801872.1"/>
    </source>
</evidence>
<dbReference type="Proteomes" id="UP001465755">
    <property type="component" value="Unassembled WGS sequence"/>
</dbReference>
<evidence type="ECO:0000313" key="2">
    <source>
        <dbReference type="Proteomes" id="UP001465755"/>
    </source>
</evidence>
<organism evidence="1 2">
    <name type="scientific">Symbiochloris irregularis</name>
    <dbReference type="NCBI Taxonomy" id="706552"/>
    <lineage>
        <taxon>Eukaryota</taxon>
        <taxon>Viridiplantae</taxon>
        <taxon>Chlorophyta</taxon>
        <taxon>core chlorophytes</taxon>
        <taxon>Trebouxiophyceae</taxon>
        <taxon>Trebouxiales</taxon>
        <taxon>Trebouxiaceae</taxon>
        <taxon>Symbiochloris</taxon>
    </lineage>
</organism>
<sequence length="154" mass="15777">MTFELGLPARAPPVEELCRMTPDMASKITSAAQLAAGGAAAALEEAMRRLHAGQAASGFEPIDNDLWSIGSSGVRHPPVVTNTNFVGSAALATNAASVAAPTAYATALKKRTSAENAGSAEPIQQLWKGGGQYAWAPAQFVSTTPGMPHAAQSM</sequence>
<gene>
    <name evidence="1" type="ORF">WJX73_005648</name>
</gene>
<dbReference type="AlphaFoldDB" id="A0AAW1P175"/>
<accession>A0AAW1P175</accession>